<comment type="caution">
    <text evidence="1">The sequence shown here is derived from an EMBL/GenBank/DDBJ whole genome shotgun (WGS) entry which is preliminary data.</text>
</comment>
<organism evidence="1">
    <name type="scientific">marine sediment metagenome</name>
    <dbReference type="NCBI Taxonomy" id="412755"/>
    <lineage>
        <taxon>unclassified sequences</taxon>
        <taxon>metagenomes</taxon>
        <taxon>ecological metagenomes</taxon>
    </lineage>
</organism>
<proteinExistence type="predicted"/>
<gene>
    <name evidence="1" type="ORF">LCGC14_1345150</name>
</gene>
<dbReference type="Gene3D" id="3.40.50.300">
    <property type="entry name" value="P-loop containing nucleotide triphosphate hydrolases"/>
    <property type="match status" value="1"/>
</dbReference>
<evidence type="ECO:0000313" key="1">
    <source>
        <dbReference type="EMBL" id="KKM79914.1"/>
    </source>
</evidence>
<name>A0A0F9KCK4_9ZZZZ</name>
<dbReference type="AlphaFoldDB" id="A0A0F9KCK4"/>
<dbReference type="EMBL" id="LAZR01008268">
    <property type="protein sequence ID" value="KKM79914.1"/>
    <property type="molecule type" value="Genomic_DNA"/>
</dbReference>
<evidence type="ECO:0008006" key="2">
    <source>
        <dbReference type="Google" id="ProtNLM"/>
    </source>
</evidence>
<dbReference type="Gene3D" id="3.30.420.280">
    <property type="match status" value="1"/>
</dbReference>
<accession>A0A0F9KCK4</accession>
<sequence>MTTETKPRTKLYIDLWASERHPAQHRMINSTSKRLVVKAGRRGGKTVGFAIRAVKRFLEGRRQLYAAPTNEQTDTFWFEVKKALAEPVQAGVFKQNESERFIELPGTKQRIKAKTAWNANTLRGDYADDLYLDEFQLMDEDAWDEVGAPMLLDNNGDAVFIFTPPSLKSTGVSKAKDPRHASKMFKKAQADESGIWETIHFTSLENPFISREGLALITSDMSMDSYRREIMAQDDEIEDSWLVYGKFNEQYNKIPRFTIPTNWPIYSGHDFGSANPGALFLAQVKLPLPEGAPPYMRYNDLVAFREYAPGGGFSISQHRDRFQEFCSGYTVAKRVGGNVTSEDEIRQGYSAHGWPITAPSITRVQAQLDRVIGLMELNKLFIMDDLFILLVQIANCMWKLDNENHPTNVIQDEAKYHLLACLRYIGSDFMPETIETSSRPAVSGRGRFR</sequence>
<reference evidence="1" key="1">
    <citation type="journal article" date="2015" name="Nature">
        <title>Complex archaea that bridge the gap between prokaryotes and eukaryotes.</title>
        <authorList>
            <person name="Spang A."/>
            <person name="Saw J.H."/>
            <person name="Jorgensen S.L."/>
            <person name="Zaremba-Niedzwiedzka K."/>
            <person name="Martijn J."/>
            <person name="Lind A.E."/>
            <person name="van Eijk R."/>
            <person name="Schleper C."/>
            <person name="Guy L."/>
            <person name="Ettema T.J."/>
        </authorList>
    </citation>
    <scope>NUCLEOTIDE SEQUENCE</scope>
</reference>
<protein>
    <recommendedName>
        <fullName evidence="2">Terminase large subunit gp17-like C-terminal domain-containing protein</fullName>
    </recommendedName>
</protein>
<dbReference type="InterPro" id="IPR027417">
    <property type="entry name" value="P-loop_NTPase"/>
</dbReference>